<dbReference type="GO" id="GO:0009251">
    <property type="term" value="P:glucan catabolic process"/>
    <property type="evidence" value="ECO:0007669"/>
    <property type="project" value="TreeGrafter"/>
</dbReference>
<dbReference type="InterPro" id="IPR002772">
    <property type="entry name" value="Glyco_hydro_3_C"/>
</dbReference>
<comment type="subcellular location">
    <subcellularLocation>
        <location evidence="2">Cell membrane</location>
        <topology evidence="2">Single-pass type II membrane protein</topology>
    </subcellularLocation>
</comment>
<evidence type="ECO:0000313" key="25">
    <source>
        <dbReference type="Proteomes" id="UP000024533"/>
    </source>
</evidence>
<evidence type="ECO:0000313" key="24">
    <source>
        <dbReference type="EMBL" id="KDB21862.1"/>
    </source>
</evidence>
<dbReference type="SUPFAM" id="SSF51445">
    <property type="entry name" value="(Trans)glycosidases"/>
    <property type="match status" value="1"/>
</dbReference>
<dbReference type="PRINTS" id="PR00133">
    <property type="entry name" value="GLHYDRLASE3"/>
</dbReference>
<dbReference type="OMA" id="VVMESWI"/>
<dbReference type="AlphaFoldDB" id="A0A059J2Z7"/>
<comment type="function">
    <text evidence="16">Beta-glucosidases are one of a number of cellulolytic enzymes involved in the degradation of cellulosic biomass. Catalyzes the last step releasing glucose from the inhibitory cellobiose.</text>
</comment>
<dbReference type="Pfam" id="PF00933">
    <property type="entry name" value="Glyco_hydro_3"/>
    <property type="match status" value="1"/>
</dbReference>
<evidence type="ECO:0000256" key="10">
    <source>
        <dbReference type="ARBA" id="ARBA00022989"/>
    </source>
</evidence>
<evidence type="ECO:0000256" key="6">
    <source>
        <dbReference type="ARBA" id="ARBA00022475"/>
    </source>
</evidence>
<evidence type="ECO:0000256" key="15">
    <source>
        <dbReference type="ARBA" id="ARBA00023326"/>
    </source>
</evidence>
<dbReference type="InterPro" id="IPR017853">
    <property type="entry name" value="GH"/>
</dbReference>
<dbReference type="InterPro" id="IPR036881">
    <property type="entry name" value="Glyco_hydro_3_C_sf"/>
</dbReference>
<dbReference type="InterPro" id="IPR050288">
    <property type="entry name" value="Cellulose_deg_GH3"/>
</dbReference>
<evidence type="ECO:0000256" key="18">
    <source>
        <dbReference type="ARBA" id="ARBA00041269"/>
    </source>
</evidence>
<evidence type="ECO:0000256" key="17">
    <source>
        <dbReference type="ARBA" id="ARBA00039576"/>
    </source>
</evidence>
<dbReference type="Pfam" id="PF01915">
    <property type="entry name" value="Glyco_hydro_3_C"/>
    <property type="match status" value="1"/>
</dbReference>
<protein>
    <recommendedName>
        <fullName evidence="17">Probable beta-glucosidase E</fullName>
        <ecNumber evidence="5">3.2.1.21</ecNumber>
    </recommendedName>
    <alternativeName>
        <fullName evidence="18">Beta-D-glucoside glucohydrolase E</fullName>
    </alternativeName>
    <alternativeName>
        <fullName evidence="19">Cellobiase E</fullName>
    </alternativeName>
    <alternativeName>
        <fullName evidence="20">Gentiobiase E</fullName>
    </alternativeName>
</protein>
<dbReference type="InterPro" id="IPR001764">
    <property type="entry name" value="Glyco_hydro_3_N"/>
</dbReference>
<evidence type="ECO:0000256" key="4">
    <source>
        <dbReference type="ARBA" id="ARBA00005336"/>
    </source>
</evidence>
<dbReference type="EC" id="3.2.1.21" evidence="5"/>
<proteinExistence type="inferred from homology"/>
<keyword evidence="8" id="KW-0378">Hydrolase</keyword>
<keyword evidence="12" id="KW-0325">Glycoprotein</keyword>
<gene>
    <name evidence="24" type="ORF">H109_06211</name>
</gene>
<organism evidence="24 25">
    <name type="scientific">Trichophyton interdigitale (strain MR816)</name>
    <dbReference type="NCBI Taxonomy" id="1215338"/>
    <lineage>
        <taxon>Eukaryota</taxon>
        <taxon>Fungi</taxon>
        <taxon>Dikarya</taxon>
        <taxon>Ascomycota</taxon>
        <taxon>Pezizomycotina</taxon>
        <taxon>Eurotiomycetes</taxon>
        <taxon>Eurotiomycetidae</taxon>
        <taxon>Onygenales</taxon>
        <taxon>Arthrodermataceae</taxon>
        <taxon>Trichophyton</taxon>
    </lineage>
</organism>
<dbReference type="Gene3D" id="3.40.50.1700">
    <property type="entry name" value="Glycoside hydrolase family 3 C-terminal domain"/>
    <property type="match status" value="1"/>
</dbReference>
<dbReference type="InterPro" id="IPR013783">
    <property type="entry name" value="Ig-like_fold"/>
</dbReference>
<keyword evidence="6" id="KW-1003">Cell membrane</keyword>
<keyword evidence="10 22" id="KW-1133">Transmembrane helix</keyword>
<keyword evidence="7 22" id="KW-0812">Transmembrane</keyword>
<evidence type="ECO:0000256" key="1">
    <source>
        <dbReference type="ARBA" id="ARBA00000448"/>
    </source>
</evidence>
<feature type="region of interest" description="Disordered" evidence="21">
    <location>
        <begin position="384"/>
        <end position="414"/>
    </location>
</feature>
<dbReference type="Pfam" id="PF14310">
    <property type="entry name" value="Fn3-like"/>
    <property type="match status" value="1"/>
</dbReference>
<dbReference type="EMBL" id="AOKY01000392">
    <property type="protein sequence ID" value="KDB21862.1"/>
    <property type="molecule type" value="Genomic_DNA"/>
</dbReference>
<dbReference type="InterPro" id="IPR026891">
    <property type="entry name" value="Fn3-like"/>
</dbReference>
<accession>A0A059J2Z7</accession>
<evidence type="ECO:0000259" key="23">
    <source>
        <dbReference type="SMART" id="SM01217"/>
    </source>
</evidence>
<evidence type="ECO:0000256" key="11">
    <source>
        <dbReference type="ARBA" id="ARBA00023136"/>
    </source>
</evidence>
<comment type="catalytic activity">
    <reaction evidence="1">
        <text>Hydrolysis of terminal, non-reducing beta-D-glucosyl residues with release of beta-D-glucose.</text>
        <dbReference type="EC" id="3.2.1.21"/>
    </reaction>
</comment>
<evidence type="ECO:0000256" key="5">
    <source>
        <dbReference type="ARBA" id="ARBA00012744"/>
    </source>
</evidence>
<evidence type="ECO:0000256" key="2">
    <source>
        <dbReference type="ARBA" id="ARBA00004401"/>
    </source>
</evidence>
<keyword evidence="13" id="KW-0119">Carbohydrate metabolism</keyword>
<evidence type="ECO:0000256" key="22">
    <source>
        <dbReference type="SAM" id="Phobius"/>
    </source>
</evidence>
<dbReference type="STRING" id="1215338.A0A059J2Z7"/>
<evidence type="ECO:0000256" key="9">
    <source>
        <dbReference type="ARBA" id="ARBA00022968"/>
    </source>
</evidence>
<evidence type="ECO:0000256" key="21">
    <source>
        <dbReference type="SAM" id="MobiDB-lite"/>
    </source>
</evidence>
<dbReference type="Gene3D" id="3.20.20.300">
    <property type="entry name" value="Glycoside hydrolase, family 3, N-terminal domain"/>
    <property type="match status" value="1"/>
</dbReference>
<dbReference type="SUPFAM" id="SSF52279">
    <property type="entry name" value="Beta-D-glucan exohydrolase, C-terminal domain"/>
    <property type="match status" value="1"/>
</dbReference>
<name>A0A059J2Z7_TRIIM</name>
<feature type="transmembrane region" description="Helical" evidence="22">
    <location>
        <begin position="20"/>
        <end position="41"/>
    </location>
</feature>
<dbReference type="Proteomes" id="UP000024533">
    <property type="component" value="Unassembled WGS sequence"/>
</dbReference>
<keyword evidence="15" id="KW-0624">Polysaccharide degradation</keyword>
<dbReference type="FunFam" id="3.20.20.300:FF:000002">
    <property type="entry name" value="Probable beta-glucosidase"/>
    <property type="match status" value="1"/>
</dbReference>
<evidence type="ECO:0000256" key="12">
    <source>
        <dbReference type="ARBA" id="ARBA00023180"/>
    </source>
</evidence>
<keyword evidence="25" id="KW-1185">Reference proteome</keyword>
<evidence type="ECO:0000256" key="8">
    <source>
        <dbReference type="ARBA" id="ARBA00022801"/>
    </source>
</evidence>
<keyword evidence="14" id="KW-0326">Glycosidase</keyword>
<dbReference type="PANTHER" id="PTHR42715">
    <property type="entry name" value="BETA-GLUCOSIDASE"/>
    <property type="match status" value="1"/>
</dbReference>
<dbReference type="HOGENOM" id="CLU_004542_2_0_1"/>
<evidence type="ECO:0000256" key="20">
    <source>
        <dbReference type="ARBA" id="ARBA00041811"/>
    </source>
</evidence>
<evidence type="ECO:0000256" key="19">
    <source>
        <dbReference type="ARBA" id="ARBA00041599"/>
    </source>
</evidence>
<dbReference type="Gene3D" id="2.60.40.10">
    <property type="entry name" value="Immunoglobulins"/>
    <property type="match status" value="1"/>
</dbReference>
<comment type="pathway">
    <text evidence="3">Glycan metabolism; cellulose degradation.</text>
</comment>
<evidence type="ECO:0000256" key="14">
    <source>
        <dbReference type="ARBA" id="ARBA00023295"/>
    </source>
</evidence>
<sequence>MDKLKETRNHSPEWSKQRRLLSLILFLIAALLTIIVIFLFWGSQESLNRPRLERKYNIPDRKFPMKQRSPQIKTVPSWQDSYFKAQSLVNNMTLVEKVNVTTGVGWQMGLCVGNTGPATEVGFPSLCLQDGPLGLRFADNITAFPAGITVGATWNKELMYKRGEGLGREARRKGVNVLLGPSMGPLGVLPAGGRNWEGFGTDPVLQAIASAETIRGTQKEGVIATAKHFVLNEQEHFRQPHEWNNSEAMSTNIDDRTLHEVYVWPFSESVRAGVGSVMCAYQMVNNTYSCSNNRLLNGILKDELAFQGFVQSDWYGQQVGVASALSGMDMSMPGEIHYSDSGESFWGPNLTTAVLNGSVEVGKLNYMVTRIVAAWYQLKQDEWEKPPPDGRGGPNFSSWTKNKTGHLHEGSDDDQNVTVNRYVRAPNVWNNSHIDLAREIAVEGTVLLKNEDGILPLSATGITSDRKTKVGVFGEDAGPGDGPNVCPDRSCNQGTLGSGWGSGAVDFPYLITPWDEIKKTYDSNNVSLNEYLYNGIQDNDLEDKDLCIVFANADSGEGFASWEGIYGDRNDLSIQKDGNNLIRQASDKCGKGKGSTIVVLHSVGPVMMEDWIEEPGVKAVVLANLPGQESGRALGDVLFGRADATGRLPYTIAKDPEDYGPESKVLYESDDVVPQKNFTQGLYFDYRYFDKQNITPRYEFGYGLSYTSFQLSGIKVKALNQKSGTANSRSEVNVTLPSYNETIPNPESALFPEGFNGLERYVYPYITSVDDVQETERLHFLRRRNDEYDLPAGGGEGGNPSLFESMVNVSLTVNNTGERAGKTVVQLYVSFPSSVNETIKEHGEDEDERVISIDFPNRVLRNFEKIELQPGQSEEVTLSLTRKDLSYWSIYQQNWVMPTAGKFKIWAGQSSRDLPLTGEF</sequence>
<evidence type="ECO:0000256" key="7">
    <source>
        <dbReference type="ARBA" id="ARBA00022692"/>
    </source>
</evidence>
<dbReference type="InterPro" id="IPR036962">
    <property type="entry name" value="Glyco_hydro_3_N_sf"/>
</dbReference>
<dbReference type="GO" id="GO:0008422">
    <property type="term" value="F:beta-glucosidase activity"/>
    <property type="evidence" value="ECO:0007669"/>
    <property type="project" value="UniProtKB-EC"/>
</dbReference>
<dbReference type="FunFam" id="3.40.50.1700:FF:000003">
    <property type="entry name" value="Probable beta-glucosidase"/>
    <property type="match status" value="1"/>
</dbReference>
<dbReference type="GO" id="GO:0005886">
    <property type="term" value="C:plasma membrane"/>
    <property type="evidence" value="ECO:0007669"/>
    <property type="project" value="UniProtKB-SubCell"/>
</dbReference>
<evidence type="ECO:0000256" key="13">
    <source>
        <dbReference type="ARBA" id="ARBA00023277"/>
    </source>
</evidence>
<comment type="caution">
    <text evidence="24">The sequence shown here is derived from an EMBL/GenBank/DDBJ whole genome shotgun (WGS) entry which is preliminary data.</text>
</comment>
<dbReference type="SMART" id="SM01217">
    <property type="entry name" value="Fn3_like"/>
    <property type="match status" value="1"/>
</dbReference>
<keyword evidence="9" id="KW-0735">Signal-anchor</keyword>
<feature type="domain" description="Fibronectin type III-like" evidence="23">
    <location>
        <begin position="823"/>
        <end position="911"/>
    </location>
</feature>
<reference evidence="24 25" key="1">
    <citation type="submission" date="2014-02" db="EMBL/GenBank/DDBJ databases">
        <title>The Genome Sequence of Trichophyton interdigitale MR816.</title>
        <authorList>
            <consortium name="The Broad Institute Genomics Platform"/>
            <person name="Cuomo C.A."/>
            <person name="White T.C."/>
            <person name="Graser Y."/>
            <person name="Martinez-Rossi N."/>
            <person name="Heitman J."/>
            <person name="Young S.K."/>
            <person name="Zeng Q."/>
            <person name="Gargeya S."/>
            <person name="Abouelleil A."/>
            <person name="Alvarado L."/>
            <person name="Chapman S.B."/>
            <person name="Gainer-Dewar J."/>
            <person name="Goldberg J."/>
            <person name="Griggs A."/>
            <person name="Gujja S."/>
            <person name="Hansen M."/>
            <person name="Howarth C."/>
            <person name="Imamovic A."/>
            <person name="Larimer J."/>
            <person name="Martinez D."/>
            <person name="Murphy C."/>
            <person name="Pearson M.D."/>
            <person name="Persinoti G."/>
            <person name="Poon T."/>
            <person name="Priest M."/>
            <person name="Roberts A.D."/>
            <person name="Saif S."/>
            <person name="Shea T.D."/>
            <person name="Sykes S.N."/>
            <person name="Wortman J."/>
            <person name="Nusbaum C."/>
            <person name="Birren B."/>
        </authorList>
    </citation>
    <scope>NUCLEOTIDE SEQUENCE [LARGE SCALE GENOMIC DNA]</scope>
    <source>
        <strain evidence="24 25">MR816</strain>
    </source>
</reference>
<evidence type="ECO:0000256" key="3">
    <source>
        <dbReference type="ARBA" id="ARBA00004987"/>
    </source>
</evidence>
<dbReference type="OrthoDB" id="416222at2759"/>
<evidence type="ECO:0000256" key="16">
    <source>
        <dbReference type="ARBA" id="ARBA00024983"/>
    </source>
</evidence>
<keyword evidence="11 22" id="KW-0472">Membrane</keyword>
<dbReference type="PANTHER" id="PTHR42715:SF20">
    <property type="entry name" value="BETA-GLUCOSIDASE E-RELATED"/>
    <property type="match status" value="1"/>
</dbReference>
<comment type="similarity">
    <text evidence="4">Belongs to the glycosyl hydrolase 3 family.</text>
</comment>